<dbReference type="InterPro" id="IPR022968">
    <property type="entry name" value="Tsr3-like"/>
</dbReference>
<sequence length="234" mass="26342">MNFDEMGEEVEHIRSRFEHLNDDKDNDDSEEDEEDEDNEVKADFTVAMWDFNQCDPRKCSGRKLARLGLVKNLKIKQRFPGIVLTPTAQQCLSPADKEIMLSKGLAVVDCSWARIEETPLAALRPKYGRLLPFLVAANPINYGRPCQLSCVEALAAAMYIVGLPKLAEGYLSKFTWGHSFLELNKEILDEYAACTDSKGIIAAQTNYIEKEQKLQEARSAMPDFPPSESSSEED</sequence>
<evidence type="ECO:0000256" key="5">
    <source>
        <dbReference type="ARBA" id="ARBA00022691"/>
    </source>
</evidence>
<reference evidence="10" key="1">
    <citation type="submission" date="2019-08" db="EMBL/GenBank/DDBJ databases">
        <title>The genome of the North American firefly Photinus pyralis.</title>
        <authorList>
            <consortium name="Photinus pyralis genome working group"/>
            <person name="Fallon T.R."/>
            <person name="Sander Lower S.E."/>
            <person name="Weng J.-K."/>
        </authorList>
    </citation>
    <scope>NUCLEOTIDE SEQUENCE</scope>
    <source>
        <strain evidence="10">TRF0915ILg1</strain>
        <tissue evidence="10">Whole body</tissue>
    </source>
</reference>
<dbReference type="HAMAP" id="MF_01116">
    <property type="entry name" value="TSR3"/>
    <property type="match status" value="1"/>
</dbReference>
<evidence type="ECO:0000256" key="2">
    <source>
        <dbReference type="ARBA" id="ARBA00022517"/>
    </source>
</evidence>
<protein>
    <recommendedName>
        <fullName evidence="6">18S rRNA aminocarboxypropyltransferase</fullName>
        <ecNumber evidence="6">2.5.1.157</ecNumber>
    </recommendedName>
</protein>
<keyword evidence="1" id="KW-0963">Cytoplasm</keyword>
<dbReference type="Pfam" id="PF04034">
    <property type="entry name" value="Ribo_biogen_C"/>
    <property type="match status" value="1"/>
</dbReference>
<dbReference type="InterPro" id="IPR007177">
    <property type="entry name" value="Tsr3_C"/>
</dbReference>
<dbReference type="GO" id="GO:0000455">
    <property type="term" value="P:enzyme-directed rRNA pseudouridine synthesis"/>
    <property type="evidence" value="ECO:0007669"/>
    <property type="project" value="UniProtKB-UniRule"/>
</dbReference>
<dbReference type="PANTHER" id="PTHR20426:SF0">
    <property type="entry name" value="18S RRNA AMINOCARBOXYPROPYLTRANSFERASE"/>
    <property type="match status" value="1"/>
</dbReference>
<evidence type="ECO:0000313" key="10">
    <source>
        <dbReference type="EMBL" id="KAF2900968.1"/>
    </source>
</evidence>
<dbReference type="GO" id="GO:0030490">
    <property type="term" value="P:maturation of SSU-rRNA"/>
    <property type="evidence" value="ECO:0007669"/>
    <property type="project" value="TreeGrafter"/>
</dbReference>
<evidence type="ECO:0000256" key="1">
    <source>
        <dbReference type="ARBA" id="ARBA00022490"/>
    </source>
</evidence>
<dbReference type="NCBIfam" id="NF002621">
    <property type="entry name" value="PRK02287.1"/>
    <property type="match status" value="1"/>
</dbReference>
<keyword evidence="3 6" id="KW-0698">rRNA processing</keyword>
<comment type="caution">
    <text evidence="10">The sequence shown here is derived from an EMBL/GenBank/DDBJ whole genome shotgun (WGS) entry which is preliminary data.</text>
</comment>
<gene>
    <name evidence="10" type="ORF">ILUMI_05214</name>
</gene>
<evidence type="ECO:0000259" key="8">
    <source>
        <dbReference type="Pfam" id="PF04034"/>
    </source>
</evidence>
<feature type="region of interest" description="Disordered" evidence="7">
    <location>
        <begin position="15"/>
        <end position="39"/>
    </location>
</feature>
<dbReference type="Proteomes" id="UP000801492">
    <property type="component" value="Unassembled WGS sequence"/>
</dbReference>
<feature type="domain" description="RNase L inhibitor RLI-like possible metal-binding" evidence="9">
    <location>
        <begin position="46"/>
        <end position="78"/>
    </location>
</feature>
<keyword evidence="11" id="KW-1185">Reference proteome</keyword>
<keyword evidence="5 6" id="KW-0949">S-adenosyl-L-methionine</keyword>
<keyword evidence="2 6" id="KW-0690">Ribosome biogenesis</keyword>
<dbReference type="AlphaFoldDB" id="A0A8K0D7P8"/>
<dbReference type="Pfam" id="PF04068">
    <property type="entry name" value="Fer4_RLI"/>
    <property type="match status" value="1"/>
</dbReference>
<comment type="function">
    <text evidence="6">Aminocarboxypropyltransferase that catalyzes the aminocarboxypropyl transfer on pseudouridine in 18S rRNA. It constitutes the last step in biosynthesis of the hypermodified N1-methyl-N3-(3-amino-3-carboxypropyl) pseudouridine (m1acp3-Psi).</text>
</comment>
<feature type="binding site" evidence="6">
    <location>
        <position position="108"/>
    </location>
    <ligand>
        <name>S-adenosyl-L-methionine</name>
        <dbReference type="ChEBI" id="CHEBI:59789"/>
    </ligand>
</feature>
<feature type="binding site" evidence="6">
    <location>
        <position position="131"/>
    </location>
    <ligand>
        <name>S-adenosyl-L-methionine</name>
        <dbReference type="ChEBI" id="CHEBI:59789"/>
    </ligand>
</feature>
<keyword evidence="4 6" id="KW-0808">Transferase</keyword>
<dbReference type="EC" id="2.5.1.157" evidence="6"/>
<organism evidence="10 11">
    <name type="scientific">Ignelater luminosus</name>
    <name type="common">Cucubano</name>
    <name type="synonym">Pyrophorus luminosus</name>
    <dbReference type="NCBI Taxonomy" id="2038154"/>
    <lineage>
        <taxon>Eukaryota</taxon>
        <taxon>Metazoa</taxon>
        <taxon>Ecdysozoa</taxon>
        <taxon>Arthropoda</taxon>
        <taxon>Hexapoda</taxon>
        <taxon>Insecta</taxon>
        <taxon>Pterygota</taxon>
        <taxon>Neoptera</taxon>
        <taxon>Endopterygota</taxon>
        <taxon>Coleoptera</taxon>
        <taxon>Polyphaga</taxon>
        <taxon>Elateriformia</taxon>
        <taxon>Elateroidea</taxon>
        <taxon>Elateridae</taxon>
        <taxon>Agrypninae</taxon>
        <taxon>Pyrophorini</taxon>
        <taxon>Ignelater</taxon>
    </lineage>
</organism>
<dbReference type="EMBL" id="VTPC01001923">
    <property type="protein sequence ID" value="KAF2900968.1"/>
    <property type="molecule type" value="Genomic_DNA"/>
</dbReference>
<feature type="region of interest" description="Disordered" evidence="7">
    <location>
        <begin position="214"/>
        <end position="234"/>
    </location>
</feature>
<evidence type="ECO:0000256" key="3">
    <source>
        <dbReference type="ARBA" id="ARBA00022552"/>
    </source>
</evidence>
<name>A0A8K0D7P8_IGNLU</name>
<proteinExistence type="inferred from homology"/>
<dbReference type="GO" id="GO:1904047">
    <property type="term" value="F:S-adenosyl-L-methionine binding"/>
    <property type="evidence" value="ECO:0007669"/>
    <property type="project" value="UniProtKB-UniRule"/>
</dbReference>
<evidence type="ECO:0000256" key="6">
    <source>
        <dbReference type="HAMAP-Rule" id="MF_03146"/>
    </source>
</evidence>
<accession>A0A8K0D7P8</accession>
<evidence type="ECO:0000256" key="4">
    <source>
        <dbReference type="ARBA" id="ARBA00022679"/>
    </source>
</evidence>
<evidence type="ECO:0000313" key="11">
    <source>
        <dbReference type="Proteomes" id="UP000801492"/>
    </source>
</evidence>
<comment type="caution">
    <text evidence="6">Lacks conserved residue(s) required for the propagation of feature annotation.</text>
</comment>
<feature type="domain" description="16S/18S rRNA aminocarboxypropyltransferase Tsr3 C-terminal" evidence="8">
    <location>
        <begin position="82"/>
        <end position="208"/>
    </location>
</feature>
<comment type="catalytic activity">
    <reaction evidence="6">
        <text>an N(1)-methylpseudouridine in rRNA + S-adenosyl-L-methionine = N(1)-methyl-N(3)-[(3S)-3-amino-3-carboxypropyl]pseudouridine in rRNA + S-methyl-5'-thioadenosine + H(+)</text>
        <dbReference type="Rhea" id="RHEA:63296"/>
        <dbReference type="Rhea" id="RHEA-COMP:11634"/>
        <dbReference type="Rhea" id="RHEA-COMP:16310"/>
        <dbReference type="ChEBI" id="CHEBI:15378"/>
        <dbReference type="ChEBI" id="CHEBI:17509"/>
        <dbReference type="ChEBI" id="CHEBI:59789"/>
        <dbReference type="ChEBI" id="CHEBI:74890"/>
        <dbReference type="ChEBI" id="CHEBI:146234"/>
        <dbReference type="EC" id="2.5.1.157"/>
    </reaction>
</comment>
<evidence type="ECO:0000256" key="7">
    <source>
        <dbReference type="SAM" id="MobiDB-lite"/>
    </source>
</evidence>
<comment type="similarity">
    <text evidence="6">Belongs to the TDD superfamily. TSR3 family.</text>
</comment>
<evidence type="ECO:0000259" key="9">
    <source>
        <dbReference type="Pfam" id="PF04068"/>
    </source>
</evidence>
<dbReference type="PANTHER" id="PTHR20426">
    <property type="entry name" value="RIBOSOME BIOGENESIS PROTEIN TSR3 HOMOLOG"/>
    <property type="match status" value="1"/>
</dbReference>
<dbReference type="InterPro" id="IPR007209">
    <property type="entry name" value="RNaseL-inhib-like_metal-bd_dom"/>
</dbReference>
<dbReference type="GO" id="GO:0106388">
    <property type="term" value="F:rRNA small subunit aminocarboxypropyltransferase activity"/>
    <property type="evidence" value="ECO:0007669"/>
    <property type="project" value="UniProtKB-EC"/>
</dbReference>
<feature type="binding site" evidence="6">
    <location>
        <position position="60"/>
    </location>
    <ligand>
        <name>S-adenosyl-L-methionine</name>
        <dbReference type="ChEBI" id="CHEBI:59789"/>
    </ligand>
</feature>
<dbReference type="OrthoDB" id="10262062at2759"/>
<feature type="compositionally biased region" description="Acidic residues" evidence="7">
    <location>
        <begin position="24"/>
        <end position="38"/>
    </location>
</feature>